<protein>
    <submittedName>
        <fullName evidence="6">UDP-N-acetylmuramoyl-tripeptide--D-alanyl-D-alanine ligase</fullName>
    </submittedName>
</protein>
<dbReference type="AlphaFoldDB" id="A0A1H4F1N8"/>
<sequence>MFMQIDIPWSLLRHQLKQNCPTVATGIEQFCFCCAVSNGEQRSWVVHSSANTFELCWQQLQQKCIELIQAKKLAVLYLRIDWVTDATPLQMHELIRRLRNTKRNYYRYGLAFDHELLQLYTEQELNANALLYAGSEISYCELNPHNFSVYQKRRFNEELPNPSKLAADQLIWQLETQGIFLDTDGQVHLLYPSGPNASRRQLPGLTHKQLGTIINHASDYLAKQVQPKGRYHYGYFPCFHRPIQTYNTLRHASSTYALIEACEFNPREEIQNAIERALQALTQQMLVYKTNVDGQQMAFLQDERNEIKLGGNALCLLALCKYTELTGSNRYQVLMQQLAAGIVSMQDPTTGRFVHVLHSTDFSVKQSFRIVYYDGEACFALLRYFAICQEERWLNAAALAFDDFIAREHWKAHDHWLSYSINELVKYRPEAKYFQFGLQNVMGHLDFVIERITTFPTLLELMMAAQQLLEKLVNRPELYHLYHSLNLEKFYFAMHQRAQHMLNGFFWPELAMFYRHPAKIKGSFFIRHHAFRIRIDDIEHYLSGYIAYCRFLGSKHRTTIPEPAARGLANGWTVQSLAMATGGTWSNNTPTTLQIDSVAVSAHGLRQHSLVMLAPEATAAGFKASQLTTYRAKITAALSESTEGAKTELPTLRVHDGQQAILDLGSFARSRMKGVVIAVTGSAGKSTMIAMLQHCLKPYGKTVGNQANANLPLGVAWNLASMPWDADFIALELAIGSIRQSSRIARPGVAIITTIGPAHLEYHKNVENIARKISRIFHEMAPGNLAVINRDLQQWPILAAEARARALKILSFGRHSEADVKLLAAHSDEITVMLSGQRLRYRLGSPGLHQVYNSLAALAVASHLQLALPELLNTFADFRAIPGRGQQQNIKLEQGQITVLDDAYNANPASMQALFQMLQQLPRQGRLLLVLGDMLELGEHVKTYHQALVPDIKQCVPDRLYLVGTEMTALKAELTEQANLSCWNDIQLLQQALLRDLEHNDLLVFKASNGIGLHKIVSHFEKLHAINSKN</sequence>
<dbReference type="Pfam" id="PF08245">
    <property type="entry name" value="Mur_ligase_M"/>
    <property type="match status" value="1"/>
</dbReference>
<dbReference type="PANTHER" id="PTHR43024:SF1">
    <property type="entry name" value="UDP-N-ACETYLMURAMOYL-TRIPEPTIDE--D-ALANYL-D-ALANINE LIGASE"/>
    <property type="match status" value="1"/>
</dbReference>
<dbReference type="GO" id="GO:0016881">
    <property type="term" value="F:acid-amino acid ligase activity"/>
    <property type="evidence" value="ECO:0007669"/>
    <property type="project" value="InterPro"/>
</dbReference>
<keyword evidence="7" id="KW-1185">Reference proteome</keyword>
<dbReference type="InterPro" id="IPR051046">
    <property type="entry name" value="MurCDEF_CellWall_CoF430Synth"/>
</dbReference>
<evidence type="ECO:0000256" key="3">
    <source>
        <dbReference type="ARBA" id="ARBA00022840"/>
    </source>
</evidence>
<feature type="domain" description="Mur ligase C-terminal" evidence="4">
    <location>
        <begin position="893"/>
        <end position="1008"/>
    </location>
</feature>
<organism evidence="6 7">
    <name type="scientific">Alkalimonas amylolytica</name>
    <dbReference type="NCBI Taxonomy" id="152573"/>
    <lineage>
        <taxon>Bacteria</taxon>
        <taxon>Pseudomonadati</taxon>
        <taxon>Pseudomonadota</taxon>
        <taxon>Gammaproteobacteria</taxon>
        <taxon>Alkalimonas</taxon>
    </lineage>
</organism>
<dbReference type="Pfam" id="PF02875">
    <property type="entry name" value="Mur_ligase_C"/>
    <property type="match status" value="1"/>
</dbReference>
<evidence type="ECO:0000259" key="5">
    <source>
        <dbReference type="Pfam" id="PF08245"/>
    </source>
</evidence>
<dbReference type="Gene3D" id="3.40.1190.10">
    <property type="entry name" value="Mur-like, catalytic domain"/>
    <property type="match status" value="1"/>
</dbReference>
<evidence type="ECO:0000313" key="6">
    <source>
        <dbReference type="EMBL" id="SEA90890.1"/>
    </source>
</evidence>
<reference evidence="6 7" key="1">
    <citation type="submission" date="2016-10" db="EMBL/GenBank/DDBJ databases">
        <authorList>
            <person name="de Groot N.N."/>
        </authorList>
    </citation>
    <scope>NUCLEOTIDE SEQUENCE [LARGE SCALE GENOMIC DNA]</scope>
    <source>
        <strain evidence="6 7">CGMCC 1.3430</strain>
    </source>
</reference>
<dbReference type="GO" id="GO:0005524">
    <property type="term" value="F:ATP binding"/>
    <property type="evidence" value="ECO:0007669"/>
    <property type="project" value="UniProtKB-KW"/>
</dbReference>
<dbReference type="InterPro" id="IPR036615">
    <property type="entry name" value="Mur_ligase_C_dom_sf"/>
</dbReference>
<dbReference type="InterPro" id="IPR036565">
    <property type="entry name" value="Mur-like_cat_sf"/>
</dbReference>
<keyword evidence="1 6" id="KW-0436">Ligase</keyword>
<dbReference type="SUPFAM" id="SSF53244">
    <property type="entry name" value="MurD-like peptide ligases, peptide-binding domain"/>
    <property type="match status" value="1"/>
</dbReference>
<dbReference type="InterPro" id="IPR004101">
    <property type="entry name" value="Mur_ligase_C"/>
</dbReference>
<dbReference type="SUPFAM" id="SSF48208">
    <property type="entry name" value="Six-hairpin glycosidases"/>
    <property type="match status" value="1"/>
</dbReference>
<feature type="domain" description="Mur ligase central" evidence="5">
    <location>
        <begin position="679"/>
        <end position="861"/>
    </location>
</feature>
<dbReference type="PANTHER" id="PTHR43024">
    <property type="entry name" value="UDP-N-ACETYLMURAMOYL-TRIPEPTIDE--D-ALANYL-D-ALANINE LIGASE"/>
    <property type="match status" value="1"/>
</dbReference>
<accession>A0A1H4F1N8</accession>
<evidence type="ECO:0000259" key="4">
    <source>
        <dbReference type="Pfam" id="PF02875"/>
    </source>
</evidence>
<name>A0A1H4F1N8_ALKAM</name>
<dbReference type="Gene3D" id="3.90.190.20">
    <property type="entry name" value="Mur ligase, C-terminal domain"/>
    <property type="match status" value="1"/>
</dbReference>
<dbReference type="SUPFAM" id="SSF53623">
    <property type="entry name" value="MurD-like peptide ligases, catalytic domain"/>
    <property type="match status" value="1"/>
</dbReference>
<dbReference type="Proteomes" id="UP000198773">
    <property type="component" value="Unassembled WGS sequence"/>
</dbReference>
<dbReference type="InterPro" id="IPR013221">
    <property type="entry name" value="Mur_ligase_cen"/>
</dbReference>
<proteinExistence type="predicted"/>
<evidence type="ECO:0000256" key="2">
    <source>
        <dbReference type="ARBA" id="ARBA00022741"/>
    </source>
</evidence>
<evidence type="ECO:0000313" key="7">
    <source>
        <dbReference type="Proteomes" id="UP000198773"/>
    </source>
</evidence>
<dbReference type="InterPro" id="IPR008928">
    <property type="entry name" value="6-hairpin_glycosidase_sf"/>
</dbReference>
<dbReference type="GO" id="GO:0005975">
    <property type="term" value="P:carbohydrate metabolic process"/>
    <property type="evidence" value="ECO:0007669"/>
    <property type="project" value="InterPro"/>
</dbReference>
<dbReference type="STRING" id="152573.SAMN04488051_108136"/>
<gene>
    <name evidence="6" type="ORF">SAMN04488051_108136</name>
</gene>
<dbReference type="OrthoDB" id="9810718at2"/>
<keyword evidence="3" id="KW-0067">ATP-binding</keyword>
<keyword evidence="2" id="KW-0547">Nucleotide-binding</keyword>
<evidence type="ECO:0000256" key="1">
    <source>
        <dbReference type="ARBA" id="ARBA00022598"/>
    </source>
</evidence>
<dbReference type="EMBL" id="FNRM01000008">
    <property type="protein sequence ID" value="SEA90890.1"/>
    <property type="molecule type" value="Genomic_DNA"/>
</dbReference>